<name>A0AAD8JVZ8_TARER</name>
<comment type="caution">
    <text evidence="1">The sequence shown here is derived from an EMBL/GenBank/DDBJ whole genome shotgun (WGS) entry which is preliminary data.</text>
</comment>
<organism evidence="1 2">
    <name type="scientific">Tagetes erecta</name>
    <name type="common">African marigold</name>
    <dbReference type="NCBI Taxonomy" id="13708"/>
    <lineage>
        <taxon>Eukaryota</taxon>
        <taxon>Viridiplantae</taxon>
        <taxon>Streptophyta</taxon>
        <taxon>Embryophyta</taxon>
        <taxon>Tracheophyta</taxon>
        <taxon>Spermatophyta</taxon>
        <taxon>Magnoliopsida</taxon>
        <taxon>eudicotyledons</taxon>
        <taxon>Gunneridae</taxon>
        <taxon>Pentapetalae</taxon>
        <taxon>asterids</taxon>
        <taxon>campanulids</taxon>
        <taxon>Asterales</taxon>
        <taxon>Asteraceae</taxon>
        <taxon>Asteroideae</taxon>
        <taxon>Heliantheae alliance</taxon>
        <taxon>Tageteae</taxon>
        <taxon>Tagetes</taxon>
    </lineage>
</organism>
<reference evidence="1" key="1">
    <citation type="journal article" date="2023" name="bioRxiv">
        <title>Improved chromosome-level genome assembly for marigold (Tagetes erecta).</title>
        <authorList>
            <person name="Jiang F."/>
            <person name="Yuan L."/>
            <person name="Wang S."/>
            <person name="Wang H."/>
            <person name="Xu D."/>
            <person name="Wang A."/>
            <person name="Fan W."/>
        </authorList>
    </citation>
    <scope>NUCLEOTIDE SEQUENCE</scope>
    <source>
        <strain evidence="1">WSJ</strain>
        <tissue evidence="1">Leaf</tissue>
    </source>
</reference>
<gene>
    <name evidence="1" type="ORF">QVD17_37430</name>
</gene>
<evidence type="ECO:0000313" key="1">
    <source>
        <dbReference type="EMBL" id="KAK1410888.1"/>
    </source>
</evidence>
<proteinExistence type="predicted"/>
<dbReference type="Proteomes" id="UP001229421">
    <property type="component" value="Unassembled WGS sequence"/>
</dbReference>
<protein>
    <submittedName>
        <fullName evidence="1">Uncharacterized protein</fullName>
    </submittedName>
</protein>
<dbReference type="Gene3D" id="3.30.200.20">
    <property type="entry name" value="Phosphorylase Kinase, domain 1"/>
    <property type="match status" value="1"/>
</dbReference>
<accession>A0AAD8JVZ8</accession>
<sequence>MDRIIKELEKVWHLQSEHENCFGVKVCSKAANEDEGRSSNILNEEFLKIPLSEIRHATNDFDPSYHIGSGGFADIYRAKLDVLGIHSLSSTERKCNEEKPKIRKDT</sequence>
<dbReference type="EMBL" id="JAUHHV010000010">
    <property type="protein sequence ID" value="KAK1410888.1"/>
    <property type="molecule type" value="Genomic_DNA"/>
</dbReference>
<keyword evidence="2" id="KW-1185">Reference proteome</keyword>
<dbReference type="AlphaFoldDB" id="A0AAD8JVZ8"/>
<evidence type="ECO:0000313" key="2">
    <source>
        <dbReference type="Proteomes" id="UP001229421"/>
    </source>
</evidence>